<dbReference type="Gene3D" id="3.30.9.10">
    <property type="entry name" value="D-Amino Acid Oxidase, subunit A, domain 2"/>
    <property type="match status" value="1"/>
</dbReference>
<dbReference type="InterPro" id="IPR036188">
    <property type="entry name" value="FAD/NAD-bd_sf"/>
</dbReference>
<dbReference type="Proteomes" id="UP001059950">
    <property type="component" value="Chromosome"/>
</dbReference>
<organism evidence="3 4">
    <name type="scientific">Amphritea atlantica</name>
    <dbReference type="NCBI Taxonomy" id="355243"/>
    <lineage>
        <taxon>Bacteria</taxon>
        <taxon>Pseudomonadati</taxon>
        <taxon>Pseudomonadota</taxon>
        <taxon>Gammaproteobacteria</taxon>
        <taxon>Oceanospirillales</taxon>
        <taxon>Oceanospirillaceae</taxon>
        <taxon>Amphritea</taxon>
    </lineage>
</organism>
<name>A0ABY5GUY4_9GAMM</name>
<dbReference type="EMBL" id="CP073344">
    <property type="protein sequence ID" value="UTW03608.1"/>
    <property type="molecule type" value="Genomic_DNA"/>
</dbReference>
<evidence type="ECO:0000259" key="2">
    <source>
        <dbReference type="Pfam" id="PF01266"/>
    </source>
</evidence>
<proteinExistence type="predicted"/>
<gene>
    <name evidence="3" type="ORF">KDX31_00725</name>
</gene>
<feature type="domain" description="FAD dependent oxidoreductase" evidence="2">
    <location>
        <begin position="37"/>
        <end position="396"/>
    </location>
</feature>
<keyword evidence="4" id="KW-1185">Reference proteome</keyword>
<reference evidence="3" key="1">
    <citation type="submission" date="2021-04" db="EMBL/GenBank/DDBJ databases">
        <title>Oceanospirillales bacteria with DddD are important DMSP degraders in coastal seawater.</title>
        <authorList>
            <person name="Liu J."/>
        </authorList>
    </citation>
    <scope>NUCLEOTIDE SEQUENCE</scope>
    <source>
        <strain evidence="3">GY6</strain>
    </source>
</reference>
<evidence type="ECO:0000256" key="1">
    <source>
        <dbReference type="ARBA" id="ARBA00023002"/>
    </source>
</evidence>
<accession>A0ABY5GUY4</accession>
<keyword evidence="1" id="KW-0560">Oxidoreductase</keyword>
<dbReference type="InterPro" id="IPR006076">
    <property type="entry name" value="FAD-dep_OxRdtase"/>
</dbReference>
<dbReference type="PANTHER" id="PTHR13847">
    <property type="entry name" value="SARCOSINE DEHYDROGENASE-RELATED"/>
    <property type="match status" value="1"/>
</dbReference>
<dbReference type="PANTHER" id="PTHR13847:SF281">
    <property type="entry name" value="FAD DEPENDENT OXIDOREDUCTASE DOMAIN-CONTAINING PROTEIN"/>
    <property type="match status" value="1"/>
</dbReference>
<dbReference type="SUPFAM" id="SSF51905">
    <property type="entry name" value="FAD/NAD(P)-binding domain"/>
    <property type="match status" value="1"/>
</dbReference>
<evidence type="ECO:0000313" key="3">
    <source>
        <dbReference type="EMBL" id="UTW03608.1"/>
    </source>
</evidence>
<dbReference type="Gene3D" id="3.50.50.60">
    <property type="entry name" value="FAD/NAD(P)-binding domain"/>
    <property type="match status" value="1"/>
</dbReference>
<protein>
    <submittedName>
        <fullName evidence="3">FAD-binding oxidoreductase</fullName>
    </submittedName>
</protein>
<dbReference type="Pfam" id="PF01266">
    <property type="entry name" value="DAO"/>
    <property type="match status" value="1"/>
</dbReference>
<evidence type="ECO:0000313" key="4">
    <source>
        <dbReference type="Proteomes" id="UP001059950"/>
    </source>
</evidence>
<sequence>MEPEDKIRQPLPDSLWAATACSAPQTMPLQGDHISSVVIIGGGYTGLSAALHLAEKGIEVTVLEAEEIGFGGSGRNVGLVNAGLWLNPDDIEKRLGSTYGQRINTQLAAAPERVFSIIDRYNIDCEAVRNGTLHLSHSLSGDRALIKRAEQLQKRDAPVELKDPATTARLTGMNRYRTSLFDPRAGTIQPLSYARGLARAAQSAGARIHTQSAVTELSSTPSGEWRVKTARGCITADKVVIATNAYSAQLNKDLQHAFIPLHFFQYATAPLEPEQLQAILPQRQGCWDTRQVMTSIRLDRAGRLIIGSIGKISDQGNNFLQQWAASQLSRLLPQLFSQQKISQNPDFWEHSWCGRIAFSNDHLPHLHILAPGLISCIGYSGRGIGPGTMVGQSLADHLTGMPLEDMFIPVSRLTPVRARKAREQWYSRGSDLYHLYQRMV</sequence>